<evidence type="ECO:0000313" key="1">
    <source>
        <dbReference type="EMBL" id="CDH25260.1"/>
    </source>
</evidence>
<dbReference type="HOGENOM" id="CLU_3278917_0_0_6"/>
<accession>A0A077PLM6</accession>
<organism evidence="1">
    <name type="scientific">Xenorhabdus bovienii str. kraussei Becker Underwood</name>
    <dbReference type="NCBI Taxonomy" id="1398204"/>
    <lineage>
        <taxon>Bacteria</taxon>
        <taxon>Pseudomonadati</taxon>
        <taxon>Pseudomonadota</taxon>
        <taxon>Gammaproteobacteria</taxon>
        <taxon>Enterobacterales</taxon>
        <taxon>Morganellaceae</taxon>
        <taxon>Xenorhabdus</taxon>
    </lineage>
</organism>
<proteinExistence type="predicted"/>
<sequence>MTVSDGLYSTYTYIGSRDRNGGKERPFLEASVMIDKIREPL</sequence>
<dbReference type="EMBL" id="CBSZ010000323">
    <property type="protein sequence ID" value="CDH25260.1"/>
    <property type="molecule type" value="Genomic_DNA"/>
</dbReference>
<dbReference type="AlphaFoldDB" id="A0A077PLM6"/>
<comment type="caution">
    <text evidence="1">The sequence shown here is derived from an EMBL/GenBank/DDBJ whole genome shotgun (WGS) entry which is preliminary data.</text>
</comment>
<protein>
    <submittedName>
        <fullName evidence="1">Uncharacterized protein</fullName>
    </submittedName>
</protein>
<gene>
    <name evidence="1" type="ORF">XBKB1_390027</name>
</gene>
<name>A0A077PLM6_XENBV</name>
<dbReference type="Proteomes" id="UP000028493">
    <property type="component" value="Unassembled WGS sequence"/>
</dbReference>
<reference evidence="1" key="1">
    <citation type="submission" date="2013-07" db="EMBL/GenBank/DDBJ databases">
        <title>Sub-species coevolution in mutualistic symbiosis.</title>
        <authorList>
            <person name="Murfin K."/>
            <person name="Klassen J."/>
            <person name="Lee M."/>
            <person name="Forst S."/>
            <person name="Stock P."/>
            <person name="Goodrich-Blair H."/>
        </authorList>
    </citation>
    <scope>NUCLEOTIDE SEQUENCE [LARGE SCALE GENOMIC DNA]</scope>
    <source>
        <strain evidence="1">Kraussei Becker Underwood</strain>
    </source>
</reference>